<gene>
    <name evidence="1" type="ORF">ACFQ5N_01455</name>
</gene>
<reference evidence="2" key="1">
    <citation type="journal article" date="2019" name="Int. J. Syst. Evol. Microbiol.">
        <title>The Global Catalogue of Microorganisms (GCM) 10K type strain sequencing project: providing services to taxonomists for standard genome sequencing and annotation.</title>
        <authorList>
            <consortium name="The Broad Institute Genomics Platform"/>
            <consortium name="The Broad Institute Genome Sequencing Center for Infectious Disease"/>
            <person name="Wu L."/>
            <person name="Ma J."/>
        </authorList>
    </citation>
    <scope>NUCLEOTIDE SEQUENCE [LARGE SCALE GENOMIC DNA]</scope>
    <source>
        <strain evidence="2">CCUG 62221</strain>
    </source>
</reference>
<organism evidence="1 2">
    <name type="scientific">Lutibacter holmesii</name>
    <dbReference type="NCBI Taxonomy" id="1137985"/>
    <lineage>
        <taxon>Bacteria</taxon>
        <taxon>Pseudomonadati</taxon>
        <taxon>Bacteroidota</taxon>
        <taxon>Flavobacteriia</taxon>
        <taxon>Flavobacteriales</taxon>
        <taxon>Flavobacteriaceae</taxon>
        <taxon>Lutibacter</taxon>
    </lineage>
</organism>
<dbReference type="PROSITE" id="PS51257">
    <property type="entry name" value="PROKAR_LIPOPROTEIN"/>
    <property type="match status" value="1"/>
</dbReference>
<name>A0ABW3WK31_9FLAO</name>
<dbReference type="RefSeq" id="WP_386807126.1">
    <property type="nucleotide sequence ID" value="NZ_JBHTMV010000002.1"/>
</dbReference>
<protein>
    <recommendedName>
        <fullName evidence="3">DNA-binding protein</fullName>
    </recommendedName>
</protein>
<sequence length="242" mass="26933">MKSRINLVIVVFCISTLFSCKDKATYSKVDNLEPVGNKTSVHKIVVNDIINVGTYMYLQVNEDAKEYWMAIPTTKIEKGATYFYSGGMEMKNFESKQLGKTFDFITFVEGVSSSEVETINSNLHQPTNSTGHKHIETEAIHIEIPENGISISNLYSNPTNFKEKEIVVRGKVVKVNKNILGKNWIHIVDGTSFENNSDLTITTSQLVKLGATVTFSGTVVLDKDFGAGYVYSLLLENGEIVQ</sequence>
<evidence type="ECO:0000313" key="2">
    <source>
        <dbReference type="Proteomes" id="UP001597241"/>
    </source>
</evidence>
<evidence type="ECO:0000313" key="1">
    <source>
        <dbReference type="EMBL" id="MFD1292487.1"/>
    </source>
</evidence>
<proteinExistence type="predicted"/>
<dbReference type="EMBL" id="JBHTMV010000002">
    <property type="protein sequence ID" value="MFD1292487.1"/>
    <property type="molecule type" value="Genomic_DNA"/>
</dbReference>
<comment type="caution">
    <text evidence="1">The sequence shown here is derived from an EMBL/GenBank/DDBJ whole genome shotgun (WGS) entry which is preliminary data.</text>
</comment>
<evidence type="ECO:0008006" key="3">
    <source>
        <dbReference type="Google" id="ProtNLM"/>
    </source>
</evidence>
<dbReference type="Proteomes" id="UP001597241">
    <property type="component" value="Unassembled WGS sequence"/>
</dbReference>
<accession>A0ABW3WK31</accession>
<keyword evidence="2" id="KW-1185">Reference proteome</keyword>